<sequence length="104" mass="12142">MEILSRKKIIDNWLNTGDATKFFNQLYNDTFVKGFCYSKLTKDVKDYWRHPWPRYLTVLKRDYFNPWTLISALVAAILLILAFLQTVSSVLSLNGNCQKAPPPR</sequence>
<comment type="caution">
    <text evidence="2">The sequence shown here is derived from an EMBL/GenBank/DDBJ whole genome shotgun (WGS) entry which is preliminary data.</text>
</comment>
<accession>A0A2P5CJV5</accession>
<dbReference type="PANTHER" id="PTHR31170:SF17">
    <property type="match status" value="1"/>
</dbReference>
<keyword evidence="1" id="KW-0472">Membrane</keyword>
<keyword evidence="1" id="KW-1133">Transmembrane helix</keyword>
<reference evidence="3" key="1">
    <citation type="submission" date="2016-06" db="EMBL/GenBank/DDBJ databases">
        <title>Parallel loss of symbiosis genes in relatives of nitrogen-fixing non-legume Parasponia.</title>
        <authorList>
            <person name="Van Velzen R."/>
            <person name="Holmer R."/>
            <person name="Bu F."/>
            <person name="Rutten L."/>
            <person name="Van Zeijl A."/>
            <person name="Liu W."/>
            <person name="Santuari L."/>
            <person name="Cao Q."/>
            <person name="Sharma T."/>
            <person name="Shen D."/>
            <person name="Roswanjaya Y."/>
            <person name="Wardhani T."/>
            <person name="Kalhor M.S."/>
            <person name="Jansen J."/>
            <person name="Van den Hoogen J."/>
            <person name="Gungor B."/>
            <person name="Hartog M."/>
            <person name="Hontelez J."/>
            <person name="Verver J."/>
            <person name="Yang W.-C."/>
            <person name="Schijlen E."/>
            <person name="Repin R."/>
            <person name="Schilthuizen M."/>
            <person name="Schranz E."/>
            <person name="Heidstra R."/>
            <person name="Miyata K."/>
            <person name="Fedorova E."/>
            <person name="Kohlen W."/>
            <person name="Bisseling T."/>
            <person name="Smit S."/>
            <person name="Geurts R."/>
        </authorList>
    </citation>
    <scope>NUCLEOTIDE SEQUENCE [LARGE SCALE GENOMIC DNA]</scope>
    <source>
        <strain evidence="3">cv. WU1-14</strain>
    </source>
</reference>
<dbReference type="AlphaFoldDB" id="A0A2P5CJV5"/>
<evidence type="ECO:0000313" key="2">
    <source>
        <dbReference type="EMBL" id="PON61340.1"/>
    </source>
</evidence>
<dbReference type="STRING" id="3476.A0A2P5CJV5"/>
<evidence type="ECO:0000313" key="3">
    <source>
        <dbReference type="Proteomes" id="UP000237105"/>
    </source>
</evidence>
<dbReference type="Pfam" id="PF03140">
    <property type="entry name" value="DUF247"/>
    <property type="match status" value="1"/>
</dbReference>
<organism evidence="2 3">
    <name type="scientific">Parasponia andersonii</name>
    <name type="common">Sponia andersonii</name>
    <dbReference type="NCBI Taxonomy" id="3476"/>
    <lineage>
        <taxon>Eukaryota</taxon>
        <taxon>Viridiplantae</taxon>
        <taxon>Streptophyta</taxon>
        <taxon>Embryophyta</taxon>
        <taxon>Tracheophyta</taxon>
        <taxon>Spermatophyta</taxon>
        <taxon>Magnoliopsida</taxon>
        <taxon>eudicotyledons</taxon>
        <taxon>Gunneridae</taxon>
        <taxon>Pentapetalae</taxon>
        <taxon>rosids</taxon>
        <taxon>fabids</taxon>
        <taxon>Rosales</taxon>
        <taxon>Cannabaceae</taxon>
        <taxon>Parasponia</taxon>
    </lineage>
</organism>
<keyword evidence="3" id="KW-1185">Reference proteome</keyword>
<protein>
    <submittedName>
        <fullName evidence="2">Uncharacterized protein</fullName>
    </submittedName>
</protein>
<dbReference type="PANTHER" id="PTHR31170">
    <property type="entry name" value="BNAC04G53230D PROTEIN"/>
    <property type="match status" value="1"/>
</dbReference>
<dbReference type="Proteomes" id="UP000237105">
    <property type="component" value="Unassembled WGS sequence"/>
</dbReference>
<keyword evidence="1" id="KW-0812">Transmembrane</keyword>
<dbReference type="EMBL" id="JXTB01000122">
    <property type="protein sequence ID" value="PON61340.1"/>
    <property type="molecule type" value="Genomic_DNA"/>
</dbReference>
<name>A0A2P5CJV5_PARAD</name>
<dbReference type="InterPro" id="IPR004158">
    <property type="entry name" value="DUF247_pln"/>
</dbReference>
<gene>
    <name evidence="2" type="ORF">PanWU01x14_147170</name>
</gene>
<evidence type="ECO:0000256" key="1">
    <source>
        <dbReference type="SAM" id="Phobius"/>
    </source>
</evidence>
<feature type="transmembrane region" description="Helical" evidence="1">
    <location>
        <begin position="64"/>
        <end position="84"/>
    </location>
</feature>
<dbReference type="OrthoDB" id="1194040at2759"/>
<proteinExistence type="predicted"/>